<proteinExistence type="predicted"/>
<organism evidence="2 3">
    <name type="scientific">Apatococcus lobatus</name>
    <dbReference type="NCBI Taxonomy" id="904363"/>
    <lineage>
        <taxon>Eukaryota</taxon>
        <taxon>Viridiplantae</taxon>
        <taxon>Chlorophyta</taxon>
        <taxon>core chlorophytes</taxon>
        <taxon>Trebouxiophyceae</taxon>
        <taxon>Chlorellales</taxon>
        <taxon>Chlorellaceae</taxon>
        <taxon>Apatococcus</taxon>
    </lineage>
</organism>
<reference evidence="2 3" key="1">
    <citation type="journal article" date="2024" name="Nat. Commun.">
        <title>Phylogenomics reveals the evolutionary origins of lichenization in chlorophyte algae.</title>
        <authorList>
            <person name="Puginier C."/>
            <person name="Libourel C."/>
            <person name="Otte J."/>
            <person name="Skaloud P."/>
            <person name="Haon M."/>
            <person name="Grisel S."/>
            <person name="Petersen M."/>
            <person name="Berrin J.G."/>
            <person name="Delaux P.M."/>
            <person name="Dal Grande F."/>
            <person name="Keller J."/>
        </authorList>
    </citation>
    <scope>NUCLEOTIDE SEQUENCE [LARGE SCALE GENOMIC DNA]</scope>
    <source>
        <strain evidence="2 3">SAG 2145</strain>
    </source>
</reference>
<dbReference type="Pfam" id="PF00581">
    <property type="entry name" value="Rhodanese"/>
    <property type="match status" value="1"/>
</dbReference>
<dbReference type="EMBL" id="JALJOS010000007">
    <property type="protein sequence ID" value="KAK9836830.1"/>
    <property type="molecule type" value="Genomic_DNA"/>
</dbReference>
<dbReference type="InterPro" id="IPR001763">
    <property type="entry name" value="Rhodanese-like_dom"/>
</dbReference>
<dbReference type="SMART" id="SM00450">
    <property type="entry name" value="RHOD"/>
    <property type="match status" value="1"/>
</dbReference>
<gene>
    <name evidence="2" type="ORF">WJX74_009081</name>
</gene>
<dbReference type="InterPro" id="IPR036873">
    <property type="entry name" value="Rhodanese-like_dom_sf"/>
</dbReference>
<keyword evidence="3" id="KW-1185">Reference proteome</keyword>
<evidence type="ECO:0000259" key="1">
    <source>
        <dbReference type="PROSITE" id="PS50206"/>
    </source>
</evidence>
<dbReference type="InterPro" id="IPR050229">
    <property type="entry name" value="GlpE_sulfurtransferase"/>
</dbReference>
<dbReference type="PANTHER" id="PTHR43031">
    <property type="entry name" value="FAD-DEPENDENT OXIDOREDUCTASE"/>
    <property type="match status" value="1"/>
</dbReference>
<dbReference type="PROSITE" id="PS50206">
    <property type="entry name" value="RHODANESE_3"/>
    <property type="match status" value="1"/>
</dbReference>
<dbReference type="Proteomes" id="UP001438707">
    <property type="component" value="Unassembled WGS sequence"/>
</dbReference>
<dbReference type="PANTHER" id="PTHR43031:SF1">
    <property type="entry name" value="PYRIDINE NUCLEOTIDE-DISULPHIDE OXIDOREDUCTASE"/>
    <property type="match status" value="1"/>
</dbReference>
<dbReference type="AlphaFoldDB" id="A0AAW1RT15"/>
<dbReference type="CDD" id="cd00158">
    <property type="entry name" value="RHOD"/>
    <property type="match status" value="1"/>
</dbReference>
<comment type="caution">
    <text evidence="2">The sequence shown here is derived from an EMBL/GenBank/DDBJ whole genome shotgun (WGS) entry which is preliminary data.</text>
</comment>
<dbReference type="Gene3D" id="3.40.250.10">
    <property type="entry name" value="Rhodanese-like domain"/>
    <property type="match status" value="1"/>
</dbReference>
<evidence type="ECO:0000313" key="2">
    <source>
        <dbReference type="EMBL" id="KAK9836830.1"/>
    </source>
</evidence>
<dbReference type="SUPFAM" id="SSF52821">
    <property type="entry name" value="Rhodanese/Cell cycle control phosphatase"/>
    <property type="match status" value="1"/>
</dbReference>
<name>A0AAW1RT15_9CHLO</name>
<feature type="domain" description="Rhodanese" evidence="1">
    <location>
        <begin position="38"/>
        <end position="122"/>
    </location>
</feature>
<accession>A0AAW1RT15</accession>
<protein>
    <recommendedName>
        <fullName evidence="1">Rhodanese domain-containing protein</fullName>
    </recommendedName>
</protein>
<sequence>MSSDCRAELERKYKGFESSFPRVEAVDVKSLRSQLQDTEGKPCIIDVRTPEEQQVSVIPGSVSRDAFEAHKDEYRKTPLVTYCTVGFRSGKYAQQLMNEGFDVKNLKGSIVAWTQEGFPLVKDTTSNEPTTRVHVFGEQWKLQGEGYEPVWFAKPKSYFEIARSFIPRWAGGSS</sequence>
<evidence type="ECO:0000313" key="3">
    <source>
        <dbReference type="Proteomes" id="UP001438707"/>
    </source>
</evidence>